<keyword evidence="2" id="KW-1185">Reference proteome</keyword>
<dbReference type="EMBL" id="KV722834">
    <property type="protein sequence ID" value="OCH83742.1"/>
    <property type="molecule type" value="Genomic_DNA"/>
</dbReference>
<reference evidence="1 2" key="1">
    <citation type="submission" date="2016-07" db="EMBL/GenBank/DDBJ databases">
        <title>Draft genome of the white-rot fungus Obba rivulosa 3A-2.</title>
        <authorList>
            <consortium name="DOE Joint Genome Institute"/>
            <person name="Miettinen O."/>
            <person name="Riley R."/>
            <person name="Acob R."/>
            <person name="Barry K."/>
            <person name="Cullen D."/>
            <person name="De Vries R."/>
            <person name="Hainaut M."/>
            <person name="Hatakka A."/>
            <person name="Henrissat B."/>
            <person name="Hilden K."/>
            <person name="Kuo R."/>
            <person name="Labutti K."/>
            <person name="Lipzen A."/>
            <person name="Makela M.R."/>
            <person name="Sandor L."/>
            <person name="Spatafora J.W."/>
            <person name="Grigoriev I.V."/>
            <person name="Hibbett D.S."/>
        </authorList>
    </citation>
    <scope>NUCLEOTIDE SEQUENCE [LARGE SCALE GENOMIC DNA]</scope>
    <source>
        <strain evidence="1 2">3A-2</strain>
    </source>
</reference>
<dbReference type="AlphaFoldDB" id="A0A8E2DEJ3"/>
<proteinExistence type="predicted"/>
<organism evidence="1 2">
    <name type="scientific">Obba rivulosa</name>
    <dbReference type="NCBI Taxonomy" id="1052685"/>
    <lineage>
        <taxon>Eukaryota</taxon>
        <taxon>Fungi</taxon>
        <taxon>Dikarya</taxon>
        <taxon>Basidiomycota</taxon>
        <taxon>Agaricomycotina</taxon>
        <taxon>Agaricomycetes</taxon>
        <taxon>Polyporales</taxon>
        <taxon>Gelatoporiaceae</taxon>
        <taxon>Obba</taxon>
    </lineage>
</organism>
<evidence type="ECO:0000313" key="1">
    <source>
        <dbReference type="EMBL" id="OCH83742.1"/>
    </source>
</evidence>
<accession>A0A8E2DEJ3</accession>
<sequence>MFPTFATSSSCLVQDWETQRDGVHNTIDIDVLCVTFGLGLTRCRDDRWNVGTC</sequence>
<protein>
    <submittedName>
        <fullName evidence="1">Uncharacterized protein</fullName>
    </submittedName>
</protein>
<name>A0A8E2DEJ3_9APHY</name>
<gene>
    <name evidence="1" type="ORF">OBBRIDRAFT_799642</name>
</gene>
<dbReference type="Proteomes" id="UP000250043">
    <property type="component" value="Unassembled WGS sequence"/>
</dbReference>
<evidence type="ECO:0000313" key="2">
    <source>
        <dbReference type="Proteomes" id="UP000250043"/>
    </source>
</evidence>